<keyword evidence="2" id="KW-0479">Metal-binding</keyword>
<dbReference type="GO" id="GO:0046872">
    <property type="term" value="F:metal ion binding"/>
    <property type="evidence" value="ECO:0007669"/>
    <property type="project" value="UniProtKB-KW"/>
</dbReference>
<organism evidence="6">
    <name type="scientific">metagenome</name>
    <dbReference type="NCBI Taxonomy" id="256318"/>
    <lineage>
        <taxon>unclassified sequences</taxon>
        <taxon>metagenomes</taxon>
    </lineage>
</organism>
<evidence type="ECO:0000313" key="6">
    <source>
        <dbReference type="EMBL" id="SUS08045.1"/>
    </source>
</evidence>
<gene>
    <name evidence="6" type="ORF">DF3PB_5660002</name>
</gene>
<dbReference type="InterPro" id="IPR050738">
    <property type="entry name" value="Sulfatase"/>
</dbReference>
<dbReference type="InterPro" id="IPR000917">
    <property type="entry name" value="Sulfatase_N"/>
</dbReference>
<dbReference type="PROSITE" id="PS00149">
    <property type="entry name" value="SULFATASE_2"/>
    <property type="match status" value="1"/>
</dbReference>
<evidence type="ECO:0000256" key="3">
    <source>
        <dbReference type="ARBA" id="ARBA00022801"/>
    </source>
</evidence>
<keyword evidence="3" id="KW-0378">Hydrolase</keyword>
<dbReference type="SUPFAM" id="SSF53649">
    <property type="entry name" value="Alkaline phosphatase-like"/>
    <property type="match status" value="1"/>
</dbReference>
<evidence type="ECO:0000259" key="5">
    <source>
        <dbReference type="Pfam" id="PF00884"/>
    </source>
</evidence>
<dbReference type="PANTHER" id="PTHR42693">
    <property type="entry name" value="ARYLSULFATASE FAMILY MEMBER"/>
    <property type="match status" value="1"/>
</dbReference>
<sequence length="414" mass="45297">MKNLLVTALFIFLATPALADRPNIVLFIADDIGYHELGSFGGPATPNIDAIAGAGLTFTDFYATPFCTPTRADVQTGRYHQRTGLNSALGYLSSTGLPSSEVTMAEQLRTNGYATALVGKWHLGRQDAFHPNRQGYDYFFGFRGGEGDYFTHRTNYGSAYIDWWRNSTFLPTVEYSTWAYTREANAFVNRTTQPFFMVISYQAVHTPIQSPSDTDGGNHLEHRRETIAAMDASIGDITRKLPPNTVVFFMSDNGGSPLDGGSNFPLRGGKGSVYEGGVRVPMIVKGPGVVRGTRTTVLAAIDLFPTIMRLTGTSLPAVRLDGVDFSPVLRGTGGIPARRLFWTQHANWAVRSGRWKLDCVNGALGLYDLRVDIGERRNLAGARPDVVSRLHTAFDVWKADVTRGHPLSTSCASQ</sequence>
<dbReference type="PANTHER" id="PTHR42693:SF53">
    <property type="entry name" value="ENDO-4-O-SULFATASE"/>
    <property type="match status" value="1"/>
</dbReference>
<evidence type="ECO:0000256" key="1">
    <source>
        <dbReference type="ARBA" id="ARBA00008779"/>
    </source>
</evidence>
<evidence type="ECO:0000256" key="4">
    <source>
        <dbReference type="ARBA" id="ARBA00022837"/>
    </source>
</evidence>
<name>A0A380TI02_9ZZZZ</name>
<evidence type="ECO:0000256" key="2">
    <source>
        <dbReference type="ARBA" id="ARBA00022723"/>
    </source>
</evidence>
<dbReference type="GO" id="GO:0004065">
    <property type="term" value="F:arylsulfatase activity"/>
    <property type="evidence" value="ECO:0007669"/>
    <property type="project" value="TreeGrafter"/>
</dbReference>
<protein>
    <submittedName>
        <fullName evidence="6">Putative Twin-arginine translocation pathway signal</fullName>
    </submittedName>
</protein>
<dbReference type="InterPro" id="IPR024607">
    <property type="entry name" value="Sulfatase_CS"/>
</dbReference>
<dbReference type="Pfam" id="PF00884">
    <property type="entry name" value="Sulfatase"/>
    <property type="match status" value="1"/>
</dbReference>
<feature type="domain" description="Sulfatase N-terminal" evidence="5">
    <location>
        <begin position="22"/>
        <end position="312"/>
    </location>
</feature>
<dbReference type="Gene3D" id="3.40.720.10">
    <property type="entry name" value="Alkaline Phosphatase, subunit A"/>
    <property type="match status" value="1"/>
</dbReference>
<comment type="similarity">
    <text evidence="1">Belongs to the sulfatase family.</text>
</comment>
<proteinExistence type="inferred from homology"/>
<dbReference type="EMBL" id="UIDG01000519">
    <property type="protein sequence ID" value="SUS08045.1"/>
    <property type="molecule type" value="Genomic_DNA"/>
</dbReference>
<dbReference type="Gene3D" id="3.30.1120.10">
    <property type="match status" value="1"/>
</dbReference>
<dbReference type="AlphaFoldDB" id="A0A380TI02"/>
<keyword evidence="4" id="KW-0106">Calcium</keyword>
<accession>A0A380TI02</accession>
<reference evidence="6" key="1">
    <citation type="submission" date="2018-07" db="EMBL/GenBank/DDBJ databases">
        <authorList>
            <person name="Quirk P.G."/>
            <person name="Krulwich T.A."/>
        </authorList>
    </citation>
    <scope>NUCLEOTIDE SEQUENCE</scope>
</reference>
<dbReference type="InterPro" id="IPR017850">
    <property type="entry name" value="Alkaline_phosphatase_core_sf"/>
</dbReference>